<dbReference type="HOGENOM" id="CLU_045634_1_0_1"/>
<protein>
    <submittedName>
        <fullName evidence="1">Uncharacterized protein</fullName>
    </submittedName>
</protein>
<reference evidence="1 2" key="1">
    <citation type="submission" date="2014-06" db="EMBL/GenBank/DDBJ databases">
        <authorList>
            <consortium name="DOE Joint Genome Institute"/>
            <person name="Kuo A."/>
            <person name="Kohler A."/>
            <person name="Nagy L.G."/>
            <person name="Floudas D."/>
            <person name="Copeland A."/>
            <person name="Barry K.W."/>
            <person name="Cichocki N."/>
            <person name="Veneault-Fourrey C."/>
            <person name="LaButti K."/>
            <person name="Lindquist E.A."/>
            <person name="Lipzen A."/>
            <person name="Lundell T."/>
            <person name="Morin E."/>
            <person name="Murat C."/>
            <person name="Sun H."/>
            <person name="Tunlid A."/>
            <person name="Henrissat B."/>
            <person name="Grigoriev I.V."/>
            <person name="Hibbett D.S."/>
            <person name="Martin F."/>
            <person name="Nordberg H.P."/>
            <person name="Cantor M.N."/>
            <person name="Hua S.X."/>
        </authorList>
    </citation>
    <scope>NUCLEOTIDE SEQUENCE [LARGE SCALE GENOMIC DNA]</scope>
    <source>
        <strain evidence="1 2">ATCC 200175</strain>
    </source>
</reference>
<accession>A0A0C9TGI2</accession>
<dbReference type="EMBL" id="KN819426">
    <property type="protein sequence ID" value="KIJ09903.1"/>
    <property type="molecule type" value="Genomic_DNA"/>
</dbReference>
<organism evidence="1 2">
    <name type="scientific">Paxillus involutus ATCC 200175</name>
    <dbReference type="NCBI Taxonomy" id="664439"/>
    <lineage>
        <taxon>Eukaryota</taxon>
        <taxon>Fungi</taxon>
        <taxon>Dikarya</taxon>
        <taxon>Basidiomycota</taxon>
        <taxon>Agaricomycotina</taxon>
        <taxon>Agaricomycetes</taxon>
        <taxon>Agaricomycetidae</taxon>
        <taxon>Boletales</taxon>
        <taxon>Paxilineae</taxon>
        <taxon>Paxillaceae</taxon>
        <taxon>Paxillus</taxon>
    </lineage>
</organism>
<sequence length="362" mass="40644">MKKEEPVIFLCLSAALKIFCGSSIKLDMLPRAEELLQEYLLEYKKMYGTESMKPNFHWAVHLTQQIRDYGPVYNFWAFLSERLNKVLKSSNSNNWTGGQVEISMMREFARGSRLDSLARSALVTAESPVVKAILEQMLGEKQEASGTVQDAATIDELFVSEHVQPGPPIGSAPRQLSDAARVAIYNNYNQIRPGCVHYALELNPPRGSYQLNDSASFLEYALLDGRRITPLSRSVHNSAGSSLVKVVLDNISLYSEVINVFTHVQQGVASGTHLLAEFRWMVELDVVPVEDDPQSYFPVLDIKCFKLNTYWESGEAGAPPAVFPFNFINCQIARGIIETTDPLMWIITSLDRVCNTHLVQNY</sequence>
<name>A0A0C9TGI2_PAXIN</name>
<proteinExistence type="predicted"/>
<keyword evidence="2" id="KW-1185">Reference proteome</keyword>
<dbReference type="OrthoDB" id="3239894at2759"/>
<dbReference type="Proteomes" id="UP000053647">
    <property type="component" value="Unassembled WGS sequence"/>
</dbReference>
<reference evidence="2" key="2">
    <citation type="submission" date="2015-01" db="EMBL/GenBank/DDBJ databases">
        <title>Evolutionary Origins and Diversification of the Mycorrhizal Mutualists.</title>
        <authorList>
            <consortium name="DOE Joint Genome Institute"/>
            <consortium name="Mycorrhizal Genomics Consortium"/>
            <person name="Kohler A."/>
            <person name="Kuo A."/>
            <person name="Nagy L.G."/>
            <person name="Floudas D."/>
            <person name="Copeland A."/>
            <person name="Barry K.W."/>
            <person name="Cichocki N."/>
            <person name="Veneault-Fourrey C."/>
            <person name="LaButti K."/>
            <person name="Lindquist E.A."/>
            <person name="Lipzen A."/>
            <person name="Lundell T."/>
            <person name="Morin E."/>
            <person name="Murat C."/>
            <person name="Riley R."/>
            <person name="Ohm R."/>
            <person name="Sun H."/>
            <person name="Tunlid A."/>
            <person name="Henrissat B."/>
            <person name="Grigoriev I.V."/>
            <person name="Hibbett D.S."/>
            <person name="Martin F."/>
        </authorList>
    </citation>
    <scope>NUCLEOTIDE SEQUENCE [LARGE SCALE GENOMIC DNA]</scope>
    <source>
        <strain evidence="2">ATCC 200175</strain>
    </source>
</reference>
<gene>
    <name evidence="1" type="ORF">PAXINDRAFT_86790</name>
</gene>
<evidence type="ECO:0000313" key="1">
    <source>
        <dbReference type="EMBL" id="KIJ09903.1"/>
    </source>
</evidence>
<dbReference type="PANTHER" id="PTHR46579">
    <property type="entry name" value="F5/8 TYPE C DOMAIN-CONTAINING PROTEIN-RELATED"/>
    <property type="match status" value="1"/>
</dbReference>
<dbReference type="AlphaFoldDB" id="A0A0C9TGI2"/>
<evidence type="ECO:0000313" key="2">
    <source>
        <dbReference type="Proteomes" id="UP000053647"/>
    </source>
</evidence>
<dbReference type="PANTHER" id="PTHR46579:SF1">
    <property type="entry name" value="F5_8 TYPE C DOMAIN-CONTAINING PROTEIN"/>
    <property type="match status" value="1"/>
</dbReference>